<organism evidence="2 3">
    <name type="scientific">Roseomonas acroporae</name>
    <dbReference type="NCBI Taxonomy" id="2937791"/>
    <lineage>
        <taxon>Bacteria</taxon>
        <taxon>Pseudomonadati</taxon>
        <taxon>Pseudomonadota</taxon>
        <taxon>Alphaproteobacteria</taxon>
        <taxon>Acetobacterales</taxon>
        <taxon>Roseomonadaceae</taxon>
        <taxon>Roseomonas</taxon>
    </lineage>
</organism>
<feature type="region of interest" description="Disordered" evidence="1">
    <location>
        <begin position="99"/>
        <end position="120"/>
    </location>
</feature>
<gene>
    <name evidence="2" type="ORF">M0638_18865</name>
</gene>
<evidence type="ECO:0000313" key="2">
    <source>
        <dbReference type="EMBL" id="MCK8786441.1"/>
    </source>
</evidence>
<comment type="caution">
    <text evidence="2">The sequence shown here is derived from an EMBL/GenBank/DDBJ whole genome shotgun (WGS) entry which is preliminary data.</text>
</comment>
<name>A0A9X1YA88_9PROT</name>
<keyword evidence="3" id="KW-1185">Reference proteome</keyword>
<dbReference type="AlphaFoldDB" id="A0A9X1YA88"/>
<evidence type="ECO:0000313" key="3">
    <source>
        <dbReference type="Proteomes" id="UP001139516"/>
    </source>
</evidence>
<protein>
    <submittedName>
        <fullName evidence="2">Uncharacterized protein</fullName>
    </submittedName>
</protein>
<reference evidence="2" key="1">
    <citation type="submission" date="2022-04" db="EMBL/GenBank/DDBJ databases">
        <title>Roseomonas acroporae sp. nov., isolated from coral Acropora digitifera.</title>
        <authorList>
            <person name="Sun H."/>
        </authorList>
    </citation>
    <scope>NUCLEOTIDE SEQUENCE</scope>
    <source>
        <strain evidence="2">NAR14</strain>
    </source>
</reference>
<dbReference type="EMBL" id="JALPRX010000083">
    <property type="protein sequence ID" value="MCK8786441.1"/>
    <property type="molecule type" value="Genomic_DNA"/>
</dbReference>
<dbReference type="RefSeq" id="WP_248668556.1">
    <property type="nucleotide sequence ID" value="NZ_JALPRX010000083.1"/>
</dbReference>
<dbReference type="Proteomes" id="UP001139516">
    <property type="component" value="Unassembled WGS sequence"/>
</dbReference>
<evidence type="ECO:0000256" key="1">
    <source>
        <dbReference type="SAM" id="MobiDB-lite"/>
    </source>
</evidence>
<accession>A0A9X1YA88</accession>
<proteinExistence type="predicted"/>
<sequence length="120" mass="12946">MTRDELTQWALSNGWRLVDGHPSLLKPGRSEAIVRLVLKATVANVEVKKPAGKWEKMGGAAYGKIEADESTGVPRGLGLVSIPGFSMLMQDNRDRMAFGGDRPKEKAPSAADVFRKLGPG</sequence>